<keyword evidence="3" id="KW-1185">Reference proteome</keyword>
<protein>
    <submittedName>
        <fullName evidence="2">Uncharacterized protein</fullName>
    </submittedName>
</protein>
<dbReference type="EMBL" id="KQ086034">
    <property type="protein sequence ID" value="KLO10136.1"/>
    <property type="molecule type" value="Genomic_DNA"/>
</dbReference>
<feature type="compositionally biased region" description="Polar residues" evidence="1">
    <location>
        <begin position="1"/>
        <end position="61"/>
    </location>
</feature>
<dbReference type="Proteomes" id="UP000053477">
    <property type="component" value="Unassembled WGS sequence"/>
</dbReference>
<feature type="compositionally biased region" description="Low complexity" evidence="1">
    <location>
        <begin position="268"/>
        <end position="278"/>
    </location>
</feature>
<feature type="region of interest" description="Disordered" evidence="1">
    <location>
        <begin position="1"/>
        <end position="124"/>
    </location>
</feature>
<dbReference type="InParanoid" id="A0A0H2RZD4"/>
<proteinExistence type="predicted"/>
<sequence>MHNVNSQVSSPSYIDTSVRPVQSLQSAPIPSMGTTSHTTHLPSPVDSTSSAGLPFATPNSNIRRDQLRRLSDPPTVIVGQPRSTSMPLYPQALRRSSNEIRSQSTPHQGPSHSPISSAGSRHEVAPDLPTSLAAFTWAPVKPDPSSSRASPVPHLSSTPRAMSVQENAEPSNRVQPSPSTPVNSGHSRNVSNTPTPLNTDSPSQARPDYPHDNAHLPGPSKSPAALSGTPSSSIHRDESVAMDLSPEVAIKALPVEGQISAIFGEGGVSSSSSSFVEGNSTETKPMISDDGVLLVDNGITPQDAEMADVANEEGDDEEEPYDDLTDDEGPDGVQKLGVLECCSEVFYDNPPEVRHCQMCELRFEKGLIQNPPELFSEANLRDLIIHLKNSHPVAWNRLRSGAGHIKEEMGD</sequence>
<organism evidence="2 3">
    <name type="scientific">Schizopora paradoxa</name>
    <dbReference type="NCBI Taxonomy" id="27342"/>
    <lineage>
        <taxon>Eukaryota</taxon>
        <taxon>Fungi</taxon>
        <taxon>Dikarya</taxon>
        <taxon>Basidiomycota</taxon>
        <taxon>Agaricomycotina</taxon>
        <taxon>Agaricomycetes</taxon>
        <taxon>Hymenochaetales</taxon>
        <taxon>Schizoporaceae</taxon>
        <taxon>Schizopora</taxon>
    </lineage>
</organism>
<accession>A0A0H2RZD4</accession>
<gene>
    <name evidence="2" type="ORF">SCHPADRAFT_530813</name>
</gene>
<feature type="compositionally biased region" description="Basic and acidic residues" evidence="1">
    <location>
        <begin position="62"/>
        <end position="71"/>
    </location>
</feature>
<dbReference type="AlphaFoldDB" id="A0A0H2RZD4"/>
<evidence type="ECO:0000256" key="1">
    <source>
        <dbReference type="SAM" id="MobiDB-lite"/>
    </source>
</evidence>
<evidence type="ECO:0000313" key="2">
    <source>
        <dbReference type="EMBL" id="KLO10136.1"/>
    </source>
</evidence>
<evidence type="ECO:0000313" key="3">
    <source>
        <dbReference type="Proteomes" id="UP000053477"/>
    </source>
</evidence>
<feature type="compositionally biased region" description="Polar residues" evidence="1">
    <location>
        <begin position="99"/>
        <end position="119"/>
    </location>
</feature>
<feature type="region of interest" description="Disordered" evidence="1">
    <location>
        <begin position="139"/>
        <end position="236"/>
    </location>
</feature>
<feature type="region of interest" description="Disordered" evidence="1">
    <location>
        <begin position="267"/>
        <end position="287"/>
    </location>
</feature>
<name>A0A0H2RZD4_9AGAM</name>
<reference evidence="2 3" key="1">
    <citation type="submission" date="2015-04" db="EMBL/GenBank/DDBJ databases">
        <title>Complete genome sequence of Schizopora paradoxa KUC8140, a cosmopolitan wood degrader in East Asia.</title>
        <authorList>
            <consortium name="DOE Joint Genome Institute"/>
            <person name="Min B."/>
            <person name="Park H."/>
            <person name="Jang Y."/>
            <person name="Kim J.-J."/>
            <person name="Kim K.H."/>
            <person name="Pangilinan J."/>
            <person name="Lipzen A."/>
            <person name="Riley R."/>
            <person name="Grigoriev I.V."/>
            <person name="Spatafora J.W."/>
            <person name="Choi I.-G."/>
        </authorList>
    </citation>
    <scope>NUCLEOTIDE SEQUENCE [LARGE SCALE GENOMIC DNA]</scope>
    <source>
        <strain evidence="2 3">KUC8140</strain>
    </source>
</reference>
<feature type="compositionally biased region" description="Polar residues" evidence="1">
    <location>
        <begin position="144"/>
        <end position="204"/>
    </location>
</feature>